<feature type="transmembrane region" description="Helical" evidence="1">
    <location>
        <begin position="279"/>
        <end position="300"/>
    </location>
</feature>
<keyword evidence="1" id="KW-1133">Transmembrane helix</keyword>
<feature type="transmembrane region" description="Helical" evidence="1">
    <location>
        <begin position="20"/>
        <end position="41"/>
    </location>
</feature>
<evidence type="ECO:0000256" key="1">
    <source>
        <dbReference type="SAM" id="Phobius"/>
    </source>
</evidence>
<dbReference type="PANTHER" id="PTHR35043">
    <property type="entry name" value="TRANSCRIPTION FACTOR DOMAIN-CONTAINING PROTEIN"/>
    <property type="match status" value="1"/>
</dbReference>
<protein>
    <submittedName>
        <fullName evidence="2">Uncharacterized protein</fullName>
    </submittedName>
</protein>
<dbReference type="Proteomes" id="UP001465976">
    <property type="component" value="Unassembled WGS sequence"/>
</dbReference>
<keyword evidence="1" id="KW-0472">Membrane</keyword>
<dbReference type="EMBL" id="JBAHYK010000912">
    <property type="protein sequence ID" value="KAL0570558.1"/>
    <property type="molecule type" value="Genomic_DNA"/>
</dbReference>
<feature type="transmembrane region" description="Helical" evidence="1">
    <location>
        <begin position="203"/>
        <end position="221"/>
    </location>
</feature>
<reference evidence="2 3" key="1">
    <citation type="submission" date="2024-02" db="EMBL/GenBank/DDBJ databases">
        <title>A draft genome for the cacao thread blight pathogen Marasmius crinis-equi.</title>
        <authorList>
            <person name="Cohen S.P."/>
            <person name="Baruah I.K."/>
            <person name="Amoako-Attah I."/>
            <person name="Bukari Y."/>
            <person name="Meinhardt L.W."/>
            <person name="Bailey B.A."/>
        </authorList>
    </citation>
    <scope>NUCLEOTIDE SEQUENCE [LARGE SCALE GENOMIC DNA]</scope>
    <source>
        <strain evidence="2 3">GH-76</strain>
    </source>
</reference>
<keyword evidence="3" id="KW-1185">Reference proteome</keyword>
<keyword evidence="1" id="KW-0812">Transmembrane</keyword>
<accession>A0ABR3F5P2</accession>
<feature type="transmembrane region" description="Helical" evidence="1">
    <location>
        <begin position="358"/>
        <end position="380"/>
    </location>
</feature>
<proteinExistence type="predicted"/>
<name>A0ABR3F5P2_9AGAR</name>
<feature type="transmembrane region" description="Helical" evidence="1">
    <location>
        <begin position="392"/>
        <end position="422"/>
    </location>
</feature>
<gene>
    <name evidence="2" type="ORF">V5O48_011402</name>
</gene>
<feature type="transmembrane region" description="Helical" evidence="1">
    <location>
        <begin position="321"/>
        <end position="346"/>
    </location>
</feature>
<comment type="caution">
    <text evidence="2">The sequence shown here is derived from an EMBL/GenBank/DDBJ whole genome shotgun (WGS) entry which is preliminary data.</text>
</comment>
<evidence type="ECO:0000313" key="2">
    <source>
        <dbReference type="EMBL" id="KAL0570558.1"/>
    </source>
</evidence>
<dbReference type="PANTHER" id="PTHR35043:SF7">
    <property type="entry name" value="TRANSCRIPTION FACTOR DOMAIN-CONTAINING PROTEIN"/>
    <property type="match status" value="1"/>
</dbReference>
<organism evidence="2 3">
    <name type="scientific">Marasmius crinis-equi</name>
    <dbReference type="NCBI Taxonomy" id="585013"/>
    <lineage>
        <taxon>Eukaryota</taxon>
        <taxon>Fungi</taxon>
        <taxon>Dikarya</taxon>
        <taxon>Basidiomycota</taxon>
        <taxon>Agaricomycotina</taxon>
        <taxon>Agaricomycetes</taxon>
        <taxon>Agaricomycetidae</taxon>
        <taxon>Agaricales</taxon>
        <taxon>Marasmiineae</taxon>
        <taxon>Marasmiaceae</taxon>
        <taxon>Marasmius</taxon>
    </lineage>
</organism>
<evidence type="ECO:0000313" key="3">
    <source>
        <dbReference type="Proteomes" id="UP001465976"/>
    </source>
</evidence>
<sequence length="446" mass="49841">MHPDVPDVKHVGDSDIGSFLNQLIIMTLSFVFPEFIIIWALRQRKEAGTVAMKYREHGWTKAHAYLAIMGGLALYDRNGAFRGYLDDSDGFHQEDYTLAEEIDDWLQGRSHPGSVVAESSSVHTGEDAKEGEFPTPKPLFLEPYSCLLEYMLSKGLINLTEAEIQSNLSHGDVFAKLSALLSTGWFLVQIIARGAQGLVVTELEVVTLSFALLNIATYVIWWDKPQCVRYPVRVTWEPTLRKAANPISTWGKIRRRLVADFNSVIFKDVAARKRHRMSWTLSMLGLYPFIFFGHQLNYLLPSSDEGSRRARRTPGNMFNSGVANDNILCSVGIPLGIAVGAVHFIAWNSQFPDTSLQIAWLTSASVLLAVPVSFIPVAAVRRIFEDDDISMFAAAITCPIFLLGLICYPIARLSLVVLAILIPLKYGLPESAYHDIEWTHYIPHIG</sequence>